<feature type="compositionally biased region" description="Acidic residues" evidence="5">
    <location>
        <begin position="359"/>
        <end position="371"/>
    </location>
</feature>
<dbReference type="KEGG" id="abe:ARB_00778"/>
<sequence>MLQWRLLLAGLYPVEFRDFFLGDMYCSQTYAMGNIALFFCLYANKWDNPPMCNSSHSRIFGFVTTIPSIWRGFQCLRRYYDTRNAFPHLVNFGKYSFSILYYLTLSLYRIDKSTALRGIFITFACLNAIYASVWDLAMDWSLCNPYSKNPYLRDFLGFRRRWVYYVAMVIDPILRFNWILYAIFIHDIQHSAVLSFAVALSEVCRRGMWTIFRVENEHCTNVGRFRASRDVPLPYDISMTVSDEEAMSSIPGASTSYKGRESKASPPHALGRIPTGGTAVSSGAATQMPDLESGDGGDESTSSLRRRRYSQREGGTPPSGTLARVGTMLATAHAQDFERKKRPSILDEGKDSPNNGTSTDEEEEEEEEENGGNDVNNNNGYEGHISEESDQSSNNNREGRSGSTGGGLRNSGTCSSRASRHAM</sequence>
<evidence type="ECO:0000313" key="9">
    <source>
        <dbReference type="Proteomes" id="UP000008866"/>
    </source>
</evidence>
<dbReference type="PROSITE" id="PS51380">
    <property type="entry name" value="EXS"/>
    <property type="match status" value="1"/>
</dbReference>
<feature type="transmembrane region" description="Helical" evidence="6">
    <location>
        <begin position="20"/>
        <end position="43"/>
    </location>
</feature>
<feature type="compositionally biased region" description="Low complexity" evidence="5">
    <location>
        <begin position="372"/>
        <end position="383"/>
    </location>
</feature>
<evidence type="ECO:0000256" key="2">
    <source>
        <dbReference type="ARBA" id="ARBA00022692"/>
    </source>
</evidence>
<feature type="transmembrane region" description="Helical" evidence="6">
    <location>
        <begin position="115"/>
        <end position="134"/>
    </location>
</feature>
<comment type="caution">
    <text evidence="8">The sequence shown here is derived from an EMBL/GenBank/DDBJ whole genome shotgun (WGS) entry which is preliminary data.</text>
</comment>
<dbReference type="InterPro" id="IPR004342">
    <property type="entry name" value="EXS_C"/>
</dbReference>
<name>D4AX51_ARTBC</name>
<dbReference type="AlphaFoldDB" id="D4AX51"/>
<feature type="region of interest" description="Disordered" evidence="5">
    <location>
        <begin position="246"/>
        <end position="423"/>
    </location>
</feature>
<feature type="transmembrane region" description="Helical" evidence="6">
    <location>
        <begin position="85"/>
        <end position="103"/>
    </location>
</feature>
<dbReference type="Proteomes" id="UP000008866">
    <property type="component" value="Unassembled WGS sequence"/>
</dbReference>
<proteinExistence type="predicted"/>
<evidence type="ECO:0000256" key="4">
    <source>
        <dbReference type="ARBA" id="ARBA00023136"/>
    </source>
</evidence>
<keyword evidence="2 6" id="KW-0812">Transmembrane</keyword>
<gene>
    <name evidence="8" type="ORF">ARB_00778</name>
</gene>
<dbReference type="GO" id="GO:0005794">
    <property type="term" value="C:Golgi apparatus"/>
    <property type="evidence" value="ECO:0007669"/>
    <property type="project" value="TreeGrafter"/>
</dbReference>
<evidence type="ECO:0000259" key="7">
    <source>
        <dbReference type="PROSITE" id="PS51380"/>
    </source>
</evidence>
<evidence type="ECO:0000313" key="8">
    <source>
        <dbReference type="EMBL" id="EFE32256.1"/>
    </source>
</evidence>
<dbReference type="GO" id="GO:0016036">
    <property type="term" value="P:cellular response to phosphate starvation"/>
    <property type="evidence" value="ECO:0007669"/>
    <property type="project" value="TreeGrafter"/>
</dbReference>
<keyword evidence="3 6" id="KW-1133">Transmembrane helix</keyword>
<dbReference type="eggNOG" id="KOG1162">
    <property type="taxonomic scope" value="Eukaryota"/>
</dbReference>
<dbReference type="PANTHER" id="PTHR10783">
    <property type="entry name" value="XENOTROPIC AND POLYTROPIC RETROVIRUS RECEPTOR 1-RELATED"/>
    <property type="match status" value="1"/>
</dbReference>
<evidence type="ECO:0000256" key="1">
    <source>
        <dbReference type="ARBA" id="ARBA00004141"/>
    </source>
</evidence>
<dbReference type="GO" id="GO:0005886">
    <property type="term" value="C:plasma membrane"/>
    <property type="evidence" value="ECO:0007669"/>
    <property type="project" value="TreeGrafter"/>
</dbReference>
<dbReference type="Pfam" id="PF03124">
    <property type="entry name" value="EXS"/>
    <property type="match status" value="1"/>
</dbReference>
<accession>D4AX51</accession>
<protein>
    <recommendedName>
        <fullName evidence="7">EXS domain-containing protein</fullName>
    </recommendedName>
</protein>
<comment type="subcellular location">
    <subcellularLocation>
        <location evidence="1">Membrane</location>
        <topology evidence="1">Multi-pass membrane protein</topology>
    </subcellularLocation>
</comment>
<dbReference type="PANTHER" id="PTHR10783:SF103">
    <property type="entry name" value="SOLUTE CARRIER FAMILY 53 MEMBER 1"/>
    <property type="match status" value="1"/>
</dbReference>
<dbReference type="HOGENOM" id="CLU_053539_0_0_1"/>
<feature type="compositionally biased region" description="Basic and acidic residues" evidence="5">
    <location>
        <begin position="335"/>
        <end position="351"/>
    </location>
</feature>
<dbReference type="RefSeq" id="XP_003012896.1">
    <property type="nucleotide sequence ID" value="XM_003012850.1"/>
</dbReference>
<dbReference type="GO" id="GO:0000822">
    <property type="term" value="F:inositol hexakisphosphate binding"/>
    <property type="evidence" value="ECO:0007669"/>
    <property type="project" value="TreeGrafter"/>
</dbReference>
<evidence type="ECO:0000256" key="6">
    <source>
        <dbReference type="SAM" id="Phobius"/>
    </source>
</evidence>
<feature type="domain" description="EXS" evidence="7">
    <location>
        <begin position="51"/>
        <end position="245"/>
    </location>
</feature>
<feature type="transmembrane region" description="Helical" evidence="6">
    <location>
        <begin position="162"/>
        <end position="184"/>
    </location>
</feature>
<organism evidence="8 9">
    <name type="scientific">Arthroderma benhamiae (strain ATCC MYA-4681 / CBS 112371)</name>
    <name type="common">Trichophyton mentagrophytes</name>
    <dbReference type="NCBI Taxonomy" id="663331"/>
    <lineage>
        <taxon>Eukaryota</taxon>
        <taxon>Fungi</taxon>
        <taxon>Dikarya</taxon>
        <taxon>Ascomycota</taxon>
        <taxon>Pezizomycotina</taxon>
        <taxon>Eurotiomycetes</taxon>
        <taxon>Eurotiomycetidae</taxon>
        <taxon>Onygenales</taxon>
        <taxon>Arthrodermataceae</taxon>
        <taxon>Trichophyton</taxon>
    </lineage>
</organism>
<dbReference type="GO" id="GO:0006817">
    <property type="term" value="P:phosphate ion transport"/>
    <property type="evidence" value="ECO:0007669"/>
    <property type="project" value="TreeGrafter"/>
</dbReference>
<evidence type="ECO:0000256" key="5">
    <source>
        <dbReference type="SAM" id="MobiDB-lite"/>
    </source>
</evidence>
<keyword evidence="4 6" id="KW-0472">Membrane</keyword>
<dbReference type="GeneID" id="9522974"/>
<keyword evidence="9" id="KW-1185">Reference proteome</keyword>
<dbReference type="STRING" id="663331.D4AX51"/>
<reference evidence="9" key="1">
    <citation type="journal article" date="2011" name="Genome Biol.">
        <title>Comparative and functional genomics provide insights into the pathogenicity of dermatophytic fungi.</title>
        <authorList>
            <person name="Burmester A."/>
            <person name="Shelest E."/>
            <person name="Gloeckner G."/>
            <person name="Heddergott C."/>
            <person name="Schindler S."/>
            <person name="Staib P."/>
            <person name="Heidel A."/>
            <person name="Felder M."/>
            <person name="Petzold A."/>
            <person name="Szafranski K."/>
            <person name="Feuermann M."/>
            <person name="Pedruzzi I."/>
            <person name="Priebe S."/>
            <person name="Groth M."/>
            <person name="Winkler R."/>
            <person name="Li W."/>
            <person name="Kniemeyer O."/>
            <person name="Schroeckh V."/>
            <person name="Hertweck C."/>
            <person name="Hube B."/>
            <person name="White T.C."/>
            <person name="Platzer M."/>
            <person name="Guthke R."/>
            <person name="Heitman J."/>
            <person name="Woestemeyer J."/>
            <person name="Zipfel P.F."/>
            <person name="Monod M."/>
            <person name="Brakhage A.A."/>
        </authorList>
    </citation>
    <scope>NUCLEOTIDE SEQUENCE [LARGE SCALE GENOMIC DNA]</scope>
    <source>
        <strain evidence="9">ATCC MYA-4681 / CBS 112371</strain>
    </source>
</reference>
<dbReference type="EMBL" id="ABSU01000016">
    <property type="protein sequence ID" value="EFE32256.1"/>
    <property type="molecule type" value="Genomic_DNA"/>
</dbReference>
<evidence type="ECO:0000256" key="3">
    <source>
        <dbReference type="ARBA" id="ARBA00022989"/>
    </source>
</evidence>